<protein>
    <submittedName>
        <fullName evidence="1">Uncharacterized protein</fullName>
    </submittedName>
</protein>
<proteinExistence type="predicted"/>
<organism evidence="1">
    <name type="scientific">Lygus hesperus</name>
    <name type="common">Western plant bug</name>
    <dbReference type="NCBI Taxonomy" id="30085"/>
    <lineage>
        <taxon>Eukaryota</taxon>
        <taxon>Metazoa</taxon>
        <taxon>Ecdysozoa</taxon>
        <taxon>Arthropoda</taxon>
        <taxon>Hexapoda</taxon>
        <taxon>Insecta</taxon>
        <taxon>Pterygota</taxon>
        <taxon>Neoptera</taxon>
        <taxon>Paraneoptera</taxon>
        <taxon>Hemiptera</taxon>
        <taxon>Heteroptera</taxon>
        <taxon>Panheteroptera</taxon>
        <taxon>Cimicomorpha</taxon>
        <taxon>Miridae</taxon>
        <taxon>Mirini</taxon>
        <taxon>Lygus</taxon>
    </lineage>
</organism>
<dbReference type="AlphaFoldDB" id="A0A0K8SSK0"/>
<reference evidence="1" key="1">
    <citation type="submission" date="2014-09" db="EMBL/GenBank/DDBJ databases">
        <authorList>
            <person name="Magalhaes I.L.F."/>
            <person name="Oliveira U."/>
            <person name="Santos F.R."/>
            <person name="Vidigal T.H.D.A."/>
            <person name="Brescovit A.D."/>
            <person name="Santos A.J."/>
        </authorList>
    </citation>
    <scope>NUCLEOTIDE SEQUENCE</scope>
</reference>
<sequence>MSFFATETIPSRVEAKQTIDYRNDNAMLQRDFTIGGQSGFQKSPYELFRANVAKYCERYMMDSFASHDCMSAEEKASIAYRNSPGCVCNRDNKESTQNHNVNHKISRVFEVINDISRDPSSTTNDTNAFSVLSISFEPSGTDESNKKMSILERISKLMNHFTTLIKCHSRSMRS</sequence>
<evidence type="ECO:0000313" key="1">
    <source>
        <dbReference type="EMBL" id="JAG56156.1"/>
    </source>
</evidence>
<name>A0A0K8SSK0_LYGHE</name>
<accession>A0A0K8SSK0</accession>
<dbReference type="EMBL" id="GBRD01009668">
    <property type="protein sequence ID" value="JAG56156.1"/>
    <property type="molecule type" value="Transcribed_RNA"/>
</dbReference>